<evidence type="ECO:0000256" key="6">
    <source>
        <dbReference type="ARBA" id="ARBA00023014"/>
    </source>
</evidence>
<dbReference type="EMBL" id="JBBHLI010000015">
    <property type="protein sequence ID" value="MEK9502820.1"/>
    <property type="molecule type" value="Genomic_DNA"/>
</dbReference>
<feature type="transmembrane region" description="Helical" evidence="7">
    <location>
        <begin position="71"/>
        <end position="92"/>
    </location>
</feature>
<gene>
    <name evidence="9" type="primary">ccoG</name>
    <name evidence="9" type="ORF">WI372_17620</name>
</gene>
<dbReference type="Pfam" id="PF13746">
    <property type="entry name" value="Fer4_18"/>
    <property type="match status" value="1"/>
</dbReference>
<dbReference type="PROSITE" id="PS51379">
    <property type="entry name" value="4FE4S_FER_2"/>
    <property type="match status" value="1"/>
</dbReference>
<accession>A0ABU9EH45</accession>
<feature type="transmembrane region" description="Helical" evidence="7">
    <location>
        <begin position="26"/>
        <end position="51"/>
    </location>
</feature>
<keyword evidence="6" id="KW-0411">Iron-sulfur</keyword>
<dbReference type="InterPro" id="IPR013783">
    <property type="entry name" value="Ig-like_fold"/>
</dbReference>
<dbReference type="InterPro" id="IPR014116">
    <property type="entry name" value="Cyt_c_oxidase_cbb3_FixG"/>
</dbReference>
<dbReference type="InterPro" id="IPR017900">
    <property type="entry name" value="4Fe4S_Fe_S_CS"/>
</dbReference>
<reference evidence="9 10" key="1">
    <citation type="submission" date="2024-02" db="EMBL/GenBank/DDBJ databases">
        <title>A novel Gemmatimonadota bacterium.</title>
        <authorList>
            <person name="Du Z.-J."/>
            <person name="Ye Y.-Q."/>
        </authorList>
    </citation>
    <scope>NUCLEOTIDE SEQUENCE [LARGE SCALE GENOMIC DNA]</scope>
    <source>
        <strain evidence="9 10">DH-20</strain>
    </source>
</reference>
<evidence type="ECO:0000256" key="5">
    <source>
        <dbReference type="ARBA" id="ARBA00023004"/>
    </source>
</evidence>
<dbReference type="Gene3D" id="2.60.40.10">
    <property type="entry name" value="Immunoglobulins"/>
    <property type="match status" value="1"/>
</dbReference>
<feature type="domain" description="4Fe-4S ferredoxin-type" evidence="8">
    <location>
        <begin position="234"/>
        <end position="262"/>
    </location>
</feature>
<dbReference type="PROSITE" id="PS00198">
    <property type="entry name" value="4FE4S_FER_1"/>
    <property type="match status" value="1"/>
</dbReference>
<evidence type="ECO:0000256" key="3">
    <source>
        <dbReference type="ARBA" id="ARBA00022723"/>
    </source>
</evidence>
<dbReference type="PANTHER" id="PTHR30176:SF3">
    <property type="entry name" value="FERREDOXIN-TYPE PROTEIN NAPH"/>
    <property type="match status" value="1"/>
</dbReference>
<keyword evidence="10" id="KW-1185">Reference proteome</keyword>
<dbReference type="RefSeq" id="WP_405281047.1">
    <property type="nucleotide sequence ID" value="NZ_CP144380.1"/>
</dbReference>
<protein>
    <submittedName>
        <fullName evidence="9">Cytochrome c oxidase accessory protein CcoG</fullName>
    </submittedName>
</protein>
<keyword evidence="7" id="KW-1133">Transmembrane helix</keyword>
<comment type="caution">
    <text evidence="9">The sequence shown here is derived from an EMBL/GenBank/DDBJ whole genome shotgun (WGS) entry which is preliminary data.</text>
</comment>
<dbReference type="Proteomes" id="UP001484239">
    <property type="component" value="Unassembled WGS sequence"/>
</dbReference>
<feature type="transmembrane region" description="Helical" evidence="7">
    <location>
        <begin position="144"/>
        <end position="165"/>
    </location>
</feature>
<dbReference type="NCBIfam" id="TIGR02745">
    <property type="entry name" value="ccoG_rdxA_fixG"/>
    <property type="match status" value="1"/>
</dbReference>
<dbReference type="Pfam" id="PF12801">
    <property type="entry name" value="Fer4_5"/>
    <property type="match status" value="1"/>
</dbReference>
<dbReference type="SUPFAM" id="SSF54862">
    <property type="entry name" value="4Fe-4S ferredoxins"/>
    <property type="match status" value="1"/>
</dbReference>
<evidence type="ECO:0000256" key="7">
    <source>
        <dbReference type="SAM" id="Phobius"/>
    </source>
</evidence>
<dbReference type="InterPro" id="IPR017896">
    <property type="entry name" value="4Fe4S_Fe-S-bd"/>
</dbReference>
<organism evidence="9 10">
    <name type="scientific">Gaopeijia maritima</name>
    <dbReference type="NCBI Taxonomy" id="3119007"/>
    <lineage>
        <taxon>Bacteria</taxon>
        <taxon>Pseudomonadati</taxon>
        <taxon>Gemmatimonadota</taxon>
        <taxon>Longimicrobiia</taxon>
        <taxon>Gaopeijiales</taxon>
        <taxon>Gaopeijiaceae</taxon>
        <taxon>Gaopeijia</taxon>
    </lineage>
</organism>
<dbReference type="Pfam" id="PF11614">
    <property type="entry name" value="FixG_C"/>
    <property type="match status" value="1"/>
</dbReference>
<evidence type="ECO:0000256" key="1">
    <source>
        <dbReference type="ARBA" id="ARBA00022448"/>
    </source>
</evidence>
<keyword evidence="5" id="KW-0408">Iron</keyword>
<dbReference type="PANTHER" id="PTHR30176">
    <property type="entry name" value="FERREDOXIN-TYPE PROTEIN NAPH"/>
    <property type="match status" value="1"/>
</dbReference>
<keyword evidence="7" id="KW-0812">Transmembrane</keyword>
<feature type="transmembrane region" description="Helical" evidence="7">
    <location>
        <begin position="310"/>
        <end position="330"/>
    </location>
</feature>
<keyword evidence="7" id="KW-0472">Membrane</keyword>
<evidence type="ECO:0000313" key="9">
    <source>
        <dbReference type="EMBL" id="MEK9502820.1"/>
    </source>
</evidence>
<dbReference type="InterPro" id="IPR032879">
    <property type="entry name" value="FixG_C"/>
</dbReference>
<evidence type="ECO:0000256" key="4">
    <source>
        <dbReference type="ARBA" id="ARBA00022982"/>
    </source>
</evidence>
<keyword evidence="2" id="KW-0004">4Fe-4S</keyword>
<proteinExistence type="predicted"/>
<sequence length="445" mass="49807">MLGFQKTREWVYPQSIQGRFMTIRRWTFAALHLFLFAVPWIPVGGHPALLVDIPHRRLFLLGQSFTATDTLFLLLFLLFLAFALFFFTAVFGRVWCGYACPQTVFLESWIRPLELWIEGDRSQRRRRDAGGWTFDRLWRKLAKWSAFLAVSVLLAGAMVSIFSGARPLWTGQASPTAYGFMAVLSLLWFIDFFWFREQFCNYLCPYARFQSALTDDESLLISYDVERGEPRGRGKAAAEAGNCISCNKCVVVCPQGIDIRDGFQLECIQCARCVDACTSVMEPLGHETLVRYSSQAADEGRTVRRIRPRMVVYGGLLTAILASTVVLLLTRVPFEVSVNRVPGSSFVVDADGWTRNTYLLKVTNNGTAEVPVDYEVALEGLTGADVTVESIELLPTETQTVPMIIRLPAEAIDARSVPFDVRITSPQGEVLVAATFLTGASDANR</sequence>
<name>A0ABU9EH45_9BACT</name>
<evidence type="ECO:0000313" key="10">
    <source>
        <dbReference type="Proteomes" id="UP001484239"/>
    </source>
</evidence>
<feature type="transmembrane region" description="Helical" evidence="7">
    <location>
        <begin position="177"/>
        <end position="195"/>
    </location>
</feature>
<keyword evidence="3" id="KW-0479">Metal-binding</keyword>
<evidence type="ECO:0000259" key="8">
    <source>
        <dbReference type="PROSITE" id="PS51379"/>
    </source>
</evidence>
<keyword evidence="1" id="KW-0813">Transport</keyword>
<evidence type="ECO:0000256" key="2">
    <source>
        <dbReference type="ARBA" id="ARBA00022485"/>
    </source>
</evidence>
<dbReference type="InterPro" id="IPR051684">
    <property type="entry name" value="Electron_Trans/Redox"/>
</dbReference>
<keyword evidence="4" id="KW-0249">Electron transport</keyword>